<evidence type="ECO:0000313" key="7">
    <source>
        <dbReference type="Proteomes" id="UP001374579"/>
    </source>
</evidence>
<keyword evidence="2" id="KW-0547">Nucleotide-binding</keyword>
<dbReference type="Proteomes" id="UP001374579">
    <property type="component" value="Unassembled WGS sequence"/>
</dbReference>
<dbReference type="InterPro" id="IPR014710">
    <property type="entry name" value="RmlC-like_jellyroll"/>
</dbReference>
<dbReference type="Gene3D" id="2.60.120.10">
    <property type="entry name" value="Jelly Rolls"/>
    <property type="match status" value="2"/>
</dbReference>
<organism evidence="6 7">
    <name type="scientific">Littorina saxatilis</name>
    <dbReference type="NCBI Taxonomy" id="31220"/>
    <lineage>
        <taxon>Eukaryota</taxon>
        <taxon>Metazoa</taxon>
        <taxon>Spiralia</taxon>
        <taxon>Lophotrochozoa</taxon>
        <taxon>Mollusca</taxon>
        <taxon>Gastropoda</taxon>
        <taxon>Caenogastropoda</taxon>
        <taxon>Littorinimorpha</taxon>
        <taxon>Littorinoidea</taxon>
        <taxon>Littorinidae</taxon>
        <taxon>Littorina</taxon>
    </lineage>
</organism>
<comment type="similarity">
    <text evidence="1">Belongs to the cAMP-dependent kinase regulatory chain family.</text>
</comment>
<dbReference type="PROSITE" id="PS50042">
    <property type="entry name" value="CNMP_BINDING_3"/>
    <property type="match status" value="2"/>
</dbReference>
<reference evidence="6 7" key="1">
    <citation type="submission" date="2024-02" db="EMBL/GenBank/DDBJ databases">
        <title>Chromosome-scale genome assembly of the rough periwinkle Littorina saxatilis.</title>
        <authorList>
            <person name="De Jode A."/>
            <person name="Faria R."/>
            <person name="Formenti G."/>
            <person name="Sims Y."/>
            <person name="Smith T.P."/>
            <person name="Tracey A."/>
            <person name="Wood J.M.D."/>
            <person name="Zagrodzka Z.B."/>
            <person name="Johannesson K."/>
            <person name="Butlin R.K."/>
            <person name="Leder E.H."/>
        </authorList>
    </citation>
    <scope>NUCLEOTIDE SEQUENCE [LARGE SCALE GENOMIC DNA]</scope>
    <source>
        <strain evidence="6">Snail1</strain>
        <tissue evidence="6">Muscle</tissue>
    </source>
</reference>
<evidence type="ECO:0000256" key="1">
    <source>
        <dbReference type="ARBA" id="ARBA00005753"/>
    </source>
</evidence>
<feature type="domain" description="Cyclic nucleotide-binding" evidence="5">
    <location>
        <begin position="36"/>
        <end position="185"/>
    </location>
</feature>
<dbReference type="GO" id="GO:0030552">
    <property type="term" value="F:cAMP binding"/>
    <property type="evidence" value="ECO:0007669"/>
    <property type="project" value="UniProtKB-KW"/>
</dbReference>
<dbReference type="SMART" id="SM00100">
    <property type="entry name" value="cNMP"/>
    <property type="match status" value="2"/>
</dbReference>
<comment type="caution">
    <text evidence="6">The sequence shown here is derived from an EMBL/GenBank/DDBJ whole genome shotgun (WGS) entry which is preliminary data.</text>
</comment>
<dbReference type="AlphaFoldDB" id="A0AAN9FZU1"/>
<dbReference type="InterPro" id="IPR018488">
    <property type="entry name" value="cNMP-bd_CS"/>
</dbReference>
<name>A0AAN9FZU1_9CAEN</name>
<gene>
    <name evidence="6" type="ORF">V1264_010078</name>
</gene>
<protein>
    <recommendedName>
        <fullName evidence="5">Cyclic nucleotide-binding domain-containing protein</fullName>
    </recommendedName>
</protein>
<proteinExistence type="inferred from homology"/>
<dbReference type="InterPro" id="IPR018490">
    <property type="entry name" value="cNMP-bd_dom_sf"/>
</dbReference>
<dbReference type="PANTHER" id="PTHR11635:SF152">
    <property type="entry name" value="CAMP-DEPENDENT PROTEIN KINASE TYPE I REGULATORY SUBUNIT-RELATED"/>
    <property type="match status" value="1"/>
</dbReference>
<dbReference type="InterPro" id="IPR000595">
    <property type="entry name" value="cNMP-bd_dom"/>
</dbReference>
<dbReference type="PRINTS" id="PR00103">
    <property type="entry name" value="CAMPKINASE"/>
</dbReference>
<evidence type="ECO:0000256" key="4">
    <source>
        <dbReference type="SAM" id="MobiDB-lite"/>
    </source>
</evidence>
<accession>A0AAN9FZU1</accession>
<dbReference type="GO" id="GO:0034236">
    <property type="term" value="F:protein kinase A catalytic subunit binding"/>
    <property type="evidence" value="ECO:0007669"/>
    <property type="project" value="TreeGrafter"/>
</dbReference>
<keyword evidence="2" id="KW-0116">cAMP-binding</keyword>
<dbReference type="GO" id="GO:0005829">
    <property type="term" value="C:cytosol"/>
    <property type="evidence" value="ECO:0007669"/>
    <property type="project" value="TreeGrafter"/>
</dbReference>
<evidence type="ECO:0000256" key="2">
    <source>
        <dbReference type="ARBA" id="ARBA00022566"/>
    </source>
</evidence>
<feature type="compositionally biased region" description="Polar residues" evidence="4">
    <location>
        <begin position="471"/>
        <end position="481"/>
    </location>
</feature>
<dbReference type="GO" id="GO:0005952">
    <property type="term" value="C:cAMP-dependent protein kinase complex"/>
    <property type="evidence" value="ECO:0007669"/>
    <property type="project" value="InterPro"/>
</dbReference>
<keyword evidence="3" id="KW-0114">cAMP</keyword>
<feature type="region of interest" description="Disordered" evidence="4">
    <location>
        <begin position="459"/>
        <end position="481"/>
    </location>
</feature>
<dbReference type="PROSITE" id="PS00888">
    <property type="entry name" value="CNMP_BINDING_1"/>
    <property type="match status" value="1"/>
</dbReference>
<dbReference type="PROSITE" id="PS00889">
    <property type="entry name" value="CNMP_BINDING_2"/>
    <property type="match status" value="1"/>
</dbReference>
<evidence type="ECO:0000259" key="5">
    <source>
        <dbReference type="PROSITE" id="PS50042"/>
    </source>
</evidence>
<dbReference type="PANTHER" id="PTHR11635">
    <property type="entry name" value="CAMP-DEPENDENT PROTEIN KINASE REGULATORY CHAIN"/>
    <property type="match status" value="1"/>
</dbReference>
<dbReference type="GO" id="GO:0004862">
    <property type="term" value="F:cAMP-dependent protein kinase inhibitor activity"/>
    <property type="evidence" value="ECO:0007669"/>
    <property type="project" value="TreeGrafter"/>
</dbReference>
<evidence type="ECO:0000313" key="6">
    <source>
        <dbReference type="EMBL" id="KAK7090258.1"/>
    </source>
</evidence>
<sequence length="481" mass="54714">MAMYNKVVNLISRPPQERTTLECQELVDWLKARSRLFATLKYDILTEIIRHCKFECREPDDIIIKQGERGDTLYIALQGDIGIYVSQKETFTDSDEKFNADVLLIATKAAEAKHLDRSVLGTLVFGGSCLTFGEVALVEQDCIRTASVVANTHLDLLTIDRDLFNRCLHGVVAEDMKAKSDFIERNVMFRTWPGRQKKQLVISLSTEKVCYGDKIIKQGQEADRVYFICSGEVEIHLEPKQYSSQYPRVWSEIQQFLPVLISETKNVTLMPHEDRISRLSPQRPQQICVLGENEHLGCMEVILGLDTLLETAVARSTVTLLKLRRQQFDRIFKRRYAVQTLETIKQYLVQRLCLYIYQCPPNDSAFLKFLNIRLGDAARLKSIKKSTYDEDKVFSGAVSADGKQRSAQQTELLKRLHMPVGAGLTGPSEDDKEVALIDLHKRLKVWSLNSQLNGSKILRLRQSHPPHSAGASVSPSTSRRK</sequence>
<dbReference type="InterPro" id="IPR050503">
    <property type="entry name" value="cAMP-dep_PK_reg_su-like"/>
</dbReference>
<dbReference type="CDD" id="cd00038">
    <property type="entry name" value="CAP_ED"/>
    <property type="match status" value="2"/>
</dbReference>
<feature type="domain" description="Cyclic nucleotide-binding" evidence="5">
    <location>
        <begin position="188"/>
        <end position="332"/>
    </location>
</feature>
<dbReference type="SUPFAM" id="SSF51206">
    <property type="entry name" value="cAMP-binding domain-like"/>
    <property type="match status" value="2"/>
</dbReference>
<evidence type="ECO:0000256" key="3">
    <source>
        <dbReference type="ARBA" id="ARBA00023149"/>
    </source>
</evidence>
<dbReference type="EMBL" id="JBAMIC010000024">
    <property type="protein sequence ID" value="KAK7090258.1"/>
    <property type="molecule type" value="Genomic_DNA"/>
</dbReference>
<keyword evidence="7" id="KW-1185">Reference proteome</keyword>